<dbReference type="AlphaFoldDB" id="A0A1L7VV47"/>
<dbReference type="Pfam" id="PF12796">
    <property type="entry name" value="Ank_2"/>
    <property type="match status" value="1"/>
</dbReference>
<feature type="region of interest" description="Disordered" evidence="4">
    <location>
        <begin position="871"/>
        <end position="897"/>
    </location>
</feature>
<dbReference type="Gene3D" id="3.40.50.300">
    <property type="entry name" value="P-loop containing nucleotide triphosphate hydrolases"/>
    <property type="match status" value="1"/>
</dbReference>
<dbReference type="InterPro" id="IPR007751">
    <property type="entry name" value="DUF676_lipase-like"/>
</dbReference>
<evidence type="ECO:0000256" key="4">
    <source>
        <dbReference type="SAM" id="MobiDB-lite"/>
    </source>
</evidence>
<comment type="caution">
    <text evidence="7">The sequence shown here is derived from an EMBL/GenBank/DDBJ whole genome shotgun (WGS) entry which is preliminary data.</text>
</comment>
<dbReference type="InterPro" id="IPR027417">
    <property type="entry name" value="P-loop_NTPase"/>
</dbReference>
<proteinExistence type="inferred from homology"/>
<dbReference type="PANTHER" id="PTHR10039:SF5">
    <property type="entry name" value="NACHT DOMAIN-CONTAINING PROTEIN"/>
    <property type="match status" value="1"/>
</dbReference>
<organism evidence="7 8">
    <name type="scientific">Fusarium proliferatum (strain ET1)</name>
    <name type="common">Orchid endophyte fungus</name>
    <dbReference type="NCBI Taxonomy" id="1227346"/>
    <lineage>
        <taxon>Eukaryota</taxon>
        <taxon>Fungi</taxon>
        <taxon>Dikarya</taxon>
        <taxon>Ascomycota</taxon>
        <taxon>Pezizomycotina</taxon>
        <taxon>Sordariomycetes</taxon>
        <taxon>Hypocreomycetidae</taxon>
        <taxon>Hypocreales</taxon>
        <taxon>Nectriaceae</taxon>
        <taxon>Fusarium</taxon>
        <taxon>Fusarium fujikuroi species complex</taxon>
    </lineage>
</organism>
<dbReference type="InterPro" id="IPR056884">
    <property type="entry name" value="NPHP3-like_N"/>
</dbReference>
<evidence type="ECO:0000313" key="8">
    <source>
        <dbReference type="Proteomes" id="UP000183971"/>
    </source>
</evidence>
<dbReference type="Gene3D" id="1.25.40.20">
    <property type="entry name" value="Ankyrin repeat-containing domain"/>
    <property type="match status" value="2"/>
</dbReference>
<dbReference type="PANTHER" id="PTHR10039">
    <property type="entry name" value="AMELOGENIN"/>
    <property type="match status" value="1"/>
</dbReference>
<dbReference type="SUPFAM" id="SSF52540">
    <property type="entry name" value="P-loop containing nucleoside triphosphate hydrolases"/>
    <property type="match status" value="1"/>
</dbReference>
<dbReference type="EMBL" id="FJOF01000007">
    <property type="protein sequence ID" value="CZR43810.1"/>
    <property type="molecule type" value="Genomic_DNA"/>
</dbReference>
<name>A0A1L7VV47_FUSPR</name>
<dbReference type="SMART" id="SM00248">
    <property type="entry name" value="ANK"/>
    <property type="match status" value="4"/>
</dbReference>
<keyword evidence="8" id="KW-1185">Reference proteome</keyword>
<evidence type="ECO:0000313" key="7">
    <source>
        <dbReference type="EMBL" id="CZR43810.1"/>
    </source>
</evidence>
<dbReference type="PROSITE" id="PS50088">
    <property type="entry name" value="ANK_REPEAT"/>
    <property type="match status" value="2"/>
</dbReference>
<feature type="domain" description="Nephrocystin 3-like N-terminal" evidence="6">
    <location>
        <begin position="337"/>
        <end position="515"/>
    </location>
</feature>
<evidence type="ECO:0000259" key="5">
    <source>
        <dbReference type="Pfam" id="PF05057"/>
    </source>
</evidence>
<feature type="domain" description="DUF676" evidence="5">
    <location>
        <begin position="53"/>
        <end position="193"/>
    </location>
</feature>
<dbReference type="SUPFAM" id="SSF48403">
    <property type="entry name" value="Ankyrin repeat"/>
    <property type="match status" value="1"/>
</dbReference>
<dbReference type="Pfam" id="PF24883">
    <property type="entry name" value="NPHP3_N"/>
    <property type="match status" value="1"/>
</dbReference>
<dbReference type="RefSeq" id="XP_031084401.1">
    <property type="nucleotide sequence ID" value="XM_031218554.1"/>
</dbReference>
<dbReference type="Proteomes" id="UP000183971">
    <property type="component" value="Unassembled WGS sequence"/>
</dbReference>
<reference evidence="8" key="1">
    <citation type="journal article" date="2016" name="Genome Biol. Evol.">
        <title>Comparative 'omics' of the Fusarium fujikuroi species complex highlights differences in genetic potential and metabolite synthesis.</title>
        <authorList>
            <person name="Niehaus E.-M."/>
            <person name="Muensterkoetter M."/>
            <person name="Proctor R.H."/>
            <person name="Brown D.W."/>
            <person name="Sharon A."/>
            <person name="Idan Y."/>
            <person name="Oren-Young L."/>
            <person name="Sieber C.M."/>
            <person name="Novak O."/>
            <person name="Pencik A."/>
            <person name="Tarkowska D."/>
            <person name="Hromadova K."/>
            <person name="Freeman S."/>
            <person name="Maymon M."/>
            <person name="Elazar M."/>
            <person name="Youssef S.A."/>
            <person name="El-Shabrawy E.S.M."/>
            <person name="Shalaby A.B.A."/>
            <person name="Houterman P."/>
            <person name="Brock N.L."/>
            <person name="Burkhardt I."/>
            <person name="Tsavkelova E.A."/>
            <person name="Dickschat J.S."/>
            <person name="Galuszka P."/>
            <person name="Gueldener U."/>
            <person name="Tudzynski B."/>
        </authorList>
    </citation>
    <scope>NUCLEOTIDE SEQUENCE [LARGE SCALE GENOMIC DNA]</scope>
    <source>
        <strain evidence="8">ET1</strain>
    </source>
</reference>
<dbReference type="SUPFAM" id="SSF53474">
    <property type="entry name" value="alpha/beta-Hydrolases"/>
    <property type="match status" value="1"/>
</dbReference>
<dbReference type="InterPro" id="IPR002110">
    <property type="entry name" value="Ankyrin_rpt"/>
</dbReference>
<dbReference type="PROSITE" id="PS50297">
    <property type="entry name" value="ANK_REP_REGION"/>
    <property type="match status" value="1"/>
</dbReference>
<evidence type="ECO:0000256" key="2">
    <source>
        <dbReference type="ARBA" id="ARBA00022737"/>
    </source>
</evidence>
<feature type="repeat" description="ANK" evidence="3">
    <location>
        <begin position="1008"/>
        <end position="1040"/>
    </location>
</feature>
<protein>
    <submittedName>
        <fullName evidence="7">Uncharacterized protein</fullName>
    </submittedName>
</protein>
<keyword evidence="3" id="KW-0040">ANK repeat</keyword>
<accession>A0A1L7VV47</accession>
<feature type="repeat" description="ANK" evidence="3">
    <location>
        <begin position="975"/>
        <end position="1007"/>
    </location>
</feature>
<dbReference type="GeneID" id="42052152"/>
<dbReference type="InterPro" id="IPR029058">
    <property type="entry name" value="AB_hydrolase_fold"/>
</dbReference>
<gene>
    <name evidence="7" type="ORF">FPRO_07273</name>
</gene>
<sequence length="1042" mass="116329">MKLRDLVHRVRKRSLKSKDNEILEDRLEESFQQRFGIFLLNDAVTSNVNAVDFVAVHGLGGHPVRTWQHAETRASWLQDFIPQDIENARVISYGYSSVVAFSKSTAGVDEFARDLLERLKAVRFDLTRPIIFICHSMGGLIVKKVKALIVAHERAEIYGTIAHSTVGVVFLATPHRGSSFAAPAEFASMVLCAAQLGTGTNKKLVASLRKNAELLWDVSSQFVDRASGIHIKTFYETDSLPYMSSLVVDKNSAVLQLPNEIASPMLNTNHRTICRFSHPGCQNYALIRAALQDIYSQAILKVNCLKIHDEATLRIIQQFHKSDYIEYKALVKPPIKETCTWMLQEAEYLLWLESPSSSVLWISGDPGCGKTTLAAFLIDSINQRPEMQNADFIMIYFFFDGNIAAQLNGTALVSALIHQLLQAKPTLAPLAEKYLKQNPSKFGLSLHTLCEIFKAIVLGPEMKPFRVICVVDALDECESASMTRLISFLFSISFDHNNSEGGSGSGWFKLAVTSRHSQPIDDMFRALPAHHRIQLADHAAHTMRDISRFVQVRCSQIQNITRCSDSIRDVVEKQLINRSDNTFLWVHMVLDLLETDTNATPQSFETTLRSIPDRLDGLYDGILRRSAAPDAMLRILSIIAASQRALTLEEIEIALAVRSDDTYIWQVHHRCQFDIARHLYAVCGPFIRIRNGTVSFIHHTATEFLLRAPNIPKSPDETRIYQYKGCLESAGVNYCLAEICVIYLLLSYAVSSESSPEPEAYRNLMEVDDEHISTNEECSILIRSNLKKEGGLFDYAAKHWGSHCGLGKVSSASSMFPKVVSLCDTSSNTFRSWFQLYWDTISTVPRFPDGLTPLMLASHMGLPDVMRPLLLTDGKPQSKESSDLACRGNEPRPSYLRETDSEGWTVLHWAVWSGNGSPINIDVMEILLELQHDDTYKDGKYDDACGIGRYCDNNGLGTDLETSVSTSVLDIQDKKGLTPLHWAAADDQVGAMRLLLHAGATVDVFDSEGMTALSLAIDNDFLGPVELLLQHEADPNITCNTV</sequence>
<evidence type="ECO:0000256" key="3">
    <source>
        <dbReference type="PROSITE-ProRule" id="PRU00023"/>
    </source>
</evidence>
<dbReference type="VEuPathDB" id="FungiDB:FPRO_07273"/>
<comment type="similarity">
    <text evidence="1">Belongs to the putative lipase ROG1 family.</text>
</comment>
<keyword evidence="2" id="KW-0677">Repeat</keyword>
<evidence type="ECO:0000259" key="6">
    <source>
        <dbReference type="Pfam" id="PF24883"/>
    </source>
</evidence>
<dbReference type="InterPro" id="IPR036770">
    <property type="entry name" value="Ankyrin_rpt-contain_sf"/>
</dbReference>
<evidence type="ECO:0000256" key="1">
    <source>
        <dbReference type="ARBA" id="ARBA00007920"/>
    </source>
</evidence>
<dbReference type="Pfam" id="PF05057">
    <property type="entry name" value="DUF676"/>
    <property type="match status" value="1"/>
</dbReference>
<dbReference type="Gene3D" id="3.40.50.1820">
    <property type="entry name" value="alpha/beta hydrolase"/>
    <property type="match status" value="1"/>
</dbReference>